<evidence type="ECO:0000313" key="3">
    <source>
        <dbReference type="Proteomes" id="UP000275846"/>
    </source>
</evidence>
<reference evidence="2 3" key="2">
    <citation type="submission" date="2018-11" db="EMBL/GenBank/DDBJ databases">
        <authorList>
            <consortium name="Pathogen Informatics"/>
        </authorList>
    </citation>
    <scope>NUCLEOTIDE SEQUENCE [LARGE SCALE GENOMIC DNA]</scope>
    <source>
        <strain evidence="2 3">NST_G2</strain>
    </source>
</reference>
<dbReference type="Proteomes" id="UP000275846">
    <property type="component" value="Unassembled WGS sequence"/>
</dbReference>
<reference evidence="4" key="1">
    <citation type="submission" date="2016-06" db="UniProtKB">
        <authorList>
            <consortium name="WormBaseParasite"/>
        </authorList>
    </citation>
    <scope>IDENTIFICATION</scope>
</reference>
<dbReference type="EMBL" id="UYSU01033043">
    <property type="protein sequence ID" value="VDL91289.1"/>
    <property type="molecule type" value="Genomic_DNA"/>
</dbReference>
<dbReference type="WBParaSite" id="SSLN_0000506301-mRNA-1">
    <property type="protein sequence ID" value="SSLN_0000506301-mRNA-1"/>
    <property type="gene ID" value="SSLN_0000506301"/>
</dbReference>
<evidence type="ECO:0000313" key="4">
    <source>
        <dbReference type="WBParaSite" id="SSLN_0000506301-mRNA-1"/>
    </source>
</evidence>
<feature type="region of interest" description="Disordered" evidence="1">
    <location>
        <begin position="65"/>
        <end position="120"/>
    </location>
</feature>
<name>A0A183SL06_SCHSO</name>
<sequence length="177" mass="18805">MAGRHSQDLPFLYLIPGPGKPTSVTDAHPAYSQQPDGTHGTTITTKSPGKADGCTTRSYCPLCLSLGRQPRTDPGPTFRAQPGSRPVDVQDASASRLCHHQQASRGKRGRDDSPPSPAGRAALSHAVVLFAPPAEANNFELPSPPEGSSFCPNQLSDLTSKTCPGNVNQRPAWHDFI</sequence>
<feature type="region of interest" description="Disordered" evidence="1">
    <location>
        <begin position="1"/>
        <end position="52"/>
    </location>
</feature>
<accession>A0A183SL06</accession>
<organism evidence="4">
    <name type="scientific">Schistocephalus solidus</name>
    <name type="common">Tapeworm</name>
    <dbReference type="NCBI Taxonomy" id="70667"/>
    <lineage>
        <taxon>Eukaryota</taxon>
        <taxon>Metazoa</taxon>
        <taxon>Spiralia</taxon>
        <taxon>Lophotrochozoa</taxon>
        <taxon>Platyhelminthes</taxon>
        <taxon>Cestoda</taxon>
        <taxon>Eucestoda</taxon>
        <taxon>Diphyllobothriidea</taxon>
        <taxon>Diphyllobothriidae</taxon>
        <taxon>Schistocephalus</taxon>
    </lineage>
</organism>
<dbReference type="AlphaFoldDB" id="A0A183SL06"/>
<protein>
    <submittedName>
        <fullName evidence="2 4">Uncharacterized protein</fullName>
    </submittedName>
</protein>
<proteinExistence type="predicted"/>
<feature type="compositionally biased region" description="Polar residues" evidence="1">
    <location>
        <begin position="31"/>
        <end position="47"/>
    </location>
</feature>
<evidence type="ECO:0000313" key="2">
    <source>
        <dbReference type="EMBL" id="VDL91289.1"/>
    </source>
</evidence>
<evidence type="ECO:0000256" key="1">
    <source>
        <dbReference type="SAM" id="MobiDB-lite"/>
    </source>
</evidence>
<keyword evidence="3" id="KW-1185">Reference proteome</keyword>
<gene>
    <name evidence="2" type="ORF">SSLN_LOCUS4904</name>
</gene>